<organism evidence="1 2">
    <name type="scientific">Larkinella humicola</name>
    <dbReference type="NCBI Taxonomy" id="2607654"/>
    <lineage>
        <taxon>Bacteria</taxon>
        <taxon>Pseudomonadati</taxon>
        <taxon>Bacteroidota</taxon>
        <taxon>Cytophagia</taxon>
        <taxon>Cytophagales</taxon>
        <taxon>Spirosomataceae</taxon>
        <taxon>Larkinella</taxon>
    </lineage>
</organism>
<evidence type="ECO:0000313" key="1">
    <source>
        <dbReference type="EMBL" id="KAA9349490.1"/>
    </source>
</evidence>
<dbReference type="EMBL" id="VTWS01000006">
    <property type="protein sequence ID" value="KAA9349490.1"/>
    <property type="molecule type" value="Genomic_DNA"/>
</dbReference>
<sequence>MSSAYQLQDLLCFSHLRWNFVYQRPQHLLSRASKHFRVWFWEEPVRDDHNWLEVRSITPQLHILIPHLLPTTGHEAEIDQQRQWLSGLLIRYGITDYGTWYYTPMALAFTDHLKPRVTLYDCMDELSAFQGASPQLREQEKQLLQRADLVFTGGHSLFEAKKKLNPSVHAFPSSVDYAHFAKARQGLLDPADQQEIAYPRIGYSGVIDERVDLSLLRELAQRQPTWQFILLGPVVKIDPDTLPQASNLHYLGMKSYDELPAYFSNWEIGMLPFALNESTRFISPTKTPEYLAGGLPVVSTPIRDVVTTYGGCGPVWIADSVLTFEEAIGRMLQNHPKPDWVGIDVQLRQQSWQRTWQAMLGLVEEQLRAKDVDSPDTQPVLSL</sequence>
<comment type="caution">
    <text evidence="1">The sequence shown here is derived from an EMBL/GenBank/DDBJ whole genome shotgun (WGS) entry which is preliminary data.</text>
</comment>
<evidence type="ECO:0000313" key="2">
    <source>
        <dbReference type="Proteomes" id="UP000326344"/>
    </source>
</evidence>
<dbReference type="Proteomes" id="UP000326344">
    <property type="component" value="Unassembled WGS sequence"/>
</dbReference>
<proteinExistence type="predicted"/>
<protein>
    <submittedName>
        <fullName evidence="1">Glycosyltransferase family 1 protein</fullName>
    </submittedName>
</protein>
<dbReference type="SUPFAM" id="SSF53756">
    <property type="entry name" value="UDP-Glycosyltransferase/glycogen phosphorylase"/>
    <property type="match status" value="1"/>
</dbReference>
<accession>A0A5N1JFS6</accession>
<keyword evidence="2" id="KW-1185">Reference proteome</keyword>
<dbReference type="AlphaFoldDB" id="A0A5N1JFS6"/>
<dbReference type="CDD" id="cd04950">
    <property type="entry name" value="GT4_TuaH-like"/>
    <property type="match status" value="1"/>
</dbReference>
<gene>
    <name evidence="1" type="ORF">F0P93_22795</name>
</gene>
<dbReference type="Gene3D" id="3.40.50.2000">
    <property type="entry name" value="Glycogen Phosphorylase B"/>
    <property type="match status" value="1"/>
</dbReference>
<reference evidence="1 2" key="1">
    <citation type="submission" date="2019-09" db="EMBL/GenBank/DDBJ databases">
        <title>Genome Sequence of Larkinella sp MA1.</title>
        <authorList>
            <person name="Srinivasan S."/>
        </authorList>
    </citation>
    <scope>NUCLEOTIDE SEQUENCE [LARGE SCALE GENOMIC DNA]</scope>
    <source>
        <strain evidence="1 2">MA1</strain>
    </source>
</reference>
<dbReference type="GO" id="GO:0016740">
    <property type="term" value="F:transferase activity"/>
    <property type="evidence" value="ECO:0007669"/>
    <property type="project" value="UniProtKB-KW"/>
</dbReference>
<name>A0A5N1JFS6_9BACT</name>
<keyword evidence="1" id="KW-0808">Transferase</keyword>